<feature type="transmembrane region" description="Helical" evidence="1">
    <location>
        <begin position="200"/>
        <end position="218"/>
    </location>
</feature>
<accession>A0ABD5WAS3</accession>
<keyword evidence="1" id="KW-1133">Transmembrane helix</keyword>
<feature type="transmembrane region" description="Helical" evidence="1">
    <location>
        <begin position="88"/>
        <end position="112"/>
    </location>
</feature>
<feature type="transmembrane region" description="Helical" evidence="1">
    <location>
        <begin position="415"/>
        <end position="438"/>
    </location>
</feature>
<dbReference type="Proteomes" id="UP001596461">
    <property type="component" value="Unassembled WGS sequence"/>
</dbReference>
<comment type="caution">
    <text evidence="2">The sequence shown here is derived from an EMBL/GenBank/DDBJ whole genome shotgun (WGS) entry which is preliminary data.</text>
</comment>
<evidence type="ECO:0000313" key="2">
    <source>
        <dbReference type="EMBL" id="MFC7070136.1"/>
    </source>
</evidence>
<keyword evidence="1" id="KW-0472">Membrane</keyword>
<keyword evidence="1" id="KW-0812">Transmembrane</keyword>
<proteinExistence type="predicted"/>
<feature type="transmembrane region" description="Helical" evidence="1">
    <location>
        <begin position="146"/>
        <end position="165"/>
    </location>
</feature>
<evidence type="ECO:0000313" key="3">
    <source>
        <dbReference type="Proteomes" id="UP001596461"/>
    </source>
</evidence>
<dbReference type="Pfam" id="PF24686">
    <property type="entry name" value="FLQE3_permease"/>
    <property type="match status" value="1"/>
</dbReference>
<feature type="transmembrane region" description="Helical" evidence="1">
    <location>
        <begin position="348"/>
        <end position="370"/>
    </location>
</feature>
<evidence type="ECO:0000256" key="1">
    <source>
        <dbReference type="SAM" id="Phobius"/>
    </source>
</evidence>
<sequence length="489" mass="52094">MSVSSMLRWDGRLQFRYGFYAVYAVVTILFGLGLSGLPASVRTDTLVMVLFADPGFLGFYFVGALVLFEKNEGVLHALVSSPLSADEYLVSKTLSLSFIATLGALVIALFVHGPGFHPVWFLLGLGLTAGLFVLVGFSAVARFDSLNAYFLTAIVYIVPLSLPLLDHFAVVESPLFYLFPTQASLVLIGAAFEATPAWELAYAVGYLVVGIGVAYVLARRAFERHIVRETERKPTAEVKRNRLLASRSFGPVATLAVTDLRNWVRDPLLLYIGFSPFLLGLLARFGVAPVDAAVDFVDLAAYSPELLAAFLFTPAGTLGFAAGFFMLEDREQGVLRALRSTPLTGRGYLAYRGAVFLGLAFCSTLVMVPLVDLGTLPLLPYIAIALVASLHTAVAGLLMASLAANTVEGVGVSKLLGFLIIAPVAAIALVGEPVQFLAGVLPPFWAAKATVAVLEGAALATVGGYLIIGVAVQVALIAVLLRLFLRRAD</sequence>
<feature type="transmembrane region" description="Helical" evidence="1">
    <location>
        <begin position="46"/>
        <end position="68"/>
    </location>
</feature>
<feature type="transmembrane region" description="Helical" evidence="1">
    <location>
        <begin position="119"/>
        <end position="140"/>
    </location>
</feature>
<feature type="transmembrane region" description="Helical" evidence="1">
    <location>
        <begin position="268"/>
        <end position="287"/>
    </location>
</feature>
<dbReference type="RefSeq" id="WP_284033026.1">
    <property type="nucleotide sequence ID" value="NZ_CP126154.1"/>
</dbReference>
<dbReference type="EMBL" id="JBHTAH010000008">
    <property type="protein sequence ID" value="MFC7070136.1"/>
    <property type="molecule type" value="Genomic_DNA"/>
</dbReference>
<name>A0ABD5WAS3_9EURY</name>
<feature type="transmembrane region" description="Helical" evidence="1">
    <location>
        <begin position="458"/>
        <end position="485"/>
    </location>
</feature>
<feature type="transmembrane region" description="Helical" evidence="1">
    <location>
        <begin position="307"/>
        <end position="327"/>
    </location>
</feature>
<gene>
    <name evidence="2" type="ORF">ACFQL9_10835</name>
</gene>
<organism evidence="2 3">
    <name type="scientific">Halobaculum lipolyticum</name>
    <dbReference type="NCBI Taxonomy" id="3032001"/>
    <lineage>
        <taxon>Archaea</taxon>
        <taxon>Methanobacteriati</taxon>
        <taxon>Methanobacteriota</taxon>
        <taxon>Stenosarchaea group</taxon>
        <taxon>Halobacteria</taxon>
        <taxon>Halobacteriales</taxon>
        <taxon>Haloferacaceae</taxon>
        <taxon>Halobaculum</taxon>
    </lineage>
</organism>
<feature type="transmembrane region" description="Helical" evidence="1">
    <location>
        <begin position="20"/>
        <end position="39"/>
    </location>
</feature>
<dbReference type="GeneID" id="81124937"/>
<dbReference type="InterPro" id="IPR056926">
    <property type="entry name" value="FLQE3_permease"/>
</dbReference>
<dbReference type="AlphaFoldDB" id="A0ABD5WAS3"/>
<feature type="transmembrane region" description="Helical" evidence="1">
    <location>
        <begin position="382"/>
        <end position="403"/>
    </location>
</feature>
<reference evidence="2 3" key="1">
    <citation type="journal article" date="2019" name="Int. J. Syst. Evol. Microbiol.">
        <title>The Global Catalogue of Microorganisms (GCM) 10K type strain sequencing project: providing services to taxonomists for standard genome sequencing and annotation.</title>
        <authorList>
            <consortium name="The Broad Institute Genomics Platform"/>
            <consortium name="The Broad Institute Genome Sequencing Center for Infectious Disease"/>
            <person name="Wu L."/>
            <person name="Ma J."/>
        </authorList>
    </citation>
    <scope>NUCLEOTIDE SEQUENCE [LARGE SCALE GENOMIC DNA]</scope>
    <source>
        <strain evidence="2 3">DT31</strain>
    </source>
</reference>
<protein>
    <submittedName>
        <fullName evidence="2">ABC transporter permease</fullName>
    </submittedName>
</protein>
<keyword evidence="3" id="KW-1185">Reference proteome</keyword>